<dbReference type="Pfam" id="PF08447">
    <property type="entry name" value="PAS_3"/>
    <property type="match status" value="1"/>
</dbReference>
<accession>A0ABX1W014</accession>
<feature type="region of interest" description="Disordered" evidence="1">
    <location>
        <begin position="99"/>
        <end position="118"/>
    </location>
</feature>
<dbReference type="SUPFAM" id="SSF55785">
    <property type="entry name" value="PYP-like sensor domain (PAS domain)"/>
    <property type="match status" value="1"/>
</dbReference>
<dbReference type="RefSeq" id="WP_175268963.1">
    <property type="nucleotide sequence ID" value="NZ_JABFCR010000006.1"/>
</dbReference>
<feature type="compositionally biased region" description="Polar residues" evidence="1">
    <location>
        <begin position="107"/>
        <end position="118"/>
    </location>
</feature>
<dbReference type="EMBL" id="JABFCR010000006">
    <property type="protein sequence ID" value="NNU33263.1"/>
    <property type="molecule type" value="Genomic_DNA"/>
</dbReference>
<dbReference type="InterPro" id="IPR013655">
    <property type="entry name" value="PAS_fold_3"/>
</dbReference>
<organism evidence="3 4">
    <name type="scientific">Mucilaginibacter humi</name>
    <dbReference type="NCBI Taxonomy" id="2732510"/>
    <lineage>
        <taxon>Bacteria</taxon>
        <taxon>Pseudomonadati</taxon>
        <taxon>Bacteroidota</taxon>
        <taxon>Sphingobacteriia</taxon>
        <taxon>Sphingobacteriales</taxon>
        <taxon>Sphingobacteriaceae</taxon>
        <taxon>Mucilaginibacter</taxon>
    </lineage>
</organism>
<dbReference type="PROSITE" id="PS50113">
    <property type="entry name" value="PAC"/>
    <property type="match status" value="1"/>
</dbReference>
<name>A0ABX1W014_9SPHI</name>
<reference evidence="3 4" key="1">
    <citation type="submission" date="2020-05" db="EMBL/GenBank/DDBJ databases">
        <authorList>
            <person name="Khan S.A."/>
            <person name="Jeon C.O."/>
            <person name="Chun B.H."/>
        </authorList>
    </citation>
    <scope>NUCLEOTIDE SEQUENCE [LARGE SCALE GENOMIC DNA]</scope>
    <source>
        <strain evidence="3 4">S1162</strain>
    </source>
</reference>
<dbReference type="Gene3D" id="3.30.450.20">
    <property type="entry name" value="PAS domain"/>
    <property type="match status" value="1"/>
</dbReference>
<feature type="domain" description="PAC" evidence="2">
    <location>
        <begin position="56"/>
        <end position="107"/>
    </location>
</feature>
<dbReference type="Proteomes" id="UP000566071">
    <property type="component" value="Unassembled WGS sequence"/>
</dbReference>
<protein>
    <submittedName>
        <fullName evidence="3">PAS domain-containing protein</fullName>
    </submittedName>
</protein>
<evidence type="ECO:0000313" key="3">
    <source>
        <dbReference type="EMBL" id="NNU33263.1"/>
    </source>
</evidence>
<evidence type="ECO:0000256" key="1">
    <source>
        <dbReference type="SAM" id="MobiDB-lite"/>
    </source>
</evidence>
<dbReference type="InterPro" id="IPR000700">
    <property type="entry name" value="PAS-assoc_C"/>
</dbReference>
<proteinExistence type="predicted"/>
<dbReference type="InterPro" id="IPR035965">
    <property type="entry name" value="PAS-like_dom_sf"/>
</dbReference>
<evidence type="ECO:0000259" key="2">
    <source>
        <dbReference type="PROSITE" id="PS50113"/>
    </source>
</evidence>
<evidence type="ECO:0000313" key="4">
    <source>
        <dbReference type="Proteomes" id="UP000566071"/>
    </source>
</evidence>
<keyword evidence="4" id="KW-1185">Reference proteome</keyword>
<gene>
    <name evidence="3" type="ORF">HK413_02135</name>
</gene>
<comment type="caution">
    <text evidence="3">The sequence shown here is derived from an EMBL/GenBank/DDBJ whole genome shotgun (WGS) entry which is preliminary data.</text>
</comment>
<sequence>MVDNSIVWSDVLKDIYEVPPDHQPTFESSLALYKDDRTREILINAINEAVEKKGVFDVELEIITAKGNPRWVRSTGKADLKNGECIRLYGVTQDITAKKQPKKRSLSRATNIRRSLSR</sequence>